<dbReference type="Gene3D" id="3.40.50.2300">
    <property type="match status" value="1"/>
</dbReference>
<keyword evidence="1" id="KW-0805">Transcription regulation</keyword>
<dbReference type="PANTHER" id="PTHR30146">
    <property type="entry name" value="LACI-RELATED TRANSCRIPTIONAL REPRESSOR"/>
    <property type="match status" value="1"/>
</dbReference>
<dbReference type="RefSeq" id="WP_111904176.1">
    <property type="nucleotide sequence ID" value="NZ_QLNP01000078.1"/>
</dbReference>
<dbReference type="Gene3D" id="1.10.260.40">
    <property type="entry name" value="lambda repressor-like DNA-binding domains"/>
    <property type="match status" value="1"/>
</dbReference>
<evidence type="ECO:0000256" key="2">
    <source>
        <dbReference type="ARBA" id="ARBA00023125"/>
    </source>
</evidence>
<accession>A0A328HET4</accession>
<organism evidence="5 6">
    <name type="scientific">Arthrobacter globiformis</name>
    <dbReference type="NCBI Taxonomy" id="1665"/>
    <lineage>
        <taxon>Bacteria</taxon>
        <taxon>Bacillati</taxon>
        <taxon>Actinomycetota</taxon>
        <taxon>Actinomycetes</taxon>
        <taxon>Micrococcales</taxon>
        <taxon>Micrococcaceae</taxon>
        <taxon>Arthrobacter</taxon>
    </lineage>
</organism>
<dbReference type="AlphaFoldDB" id="A0A328HET4"/>
<keyword evidence="2" id="KW-0238">DNA-binding</keyword>
<dbReference type="InterPro" id="IPR010982">
    <property type="entry name" value="Lambda_DNA-bd_dom_sf"/>
</dbReference>
<dbReference type="InterPro" id="IPR000843">
    <property type="entry name" value="HTH_LacI"/>
</dbReference>
<dbReference type="GO" id="GO:0000976">
    <property type="term" value="F:transcription cis-regulatory region binding"/>
    <property type="evidence" value="ECO:0007669"/>
    <property type="project" value="TreeGrafter"/>
</dbReference>
<dbReference type="SUPFAM" id="SSF47413">
    <property type="entry name" value="lambda repressor-like DNA-binding domains"/>
    <property type="match status" value="1"/>
</dbReference>
<evidence type="ECO:0000313" key="6">
    <source>
        <dbReference type="Proteomes" id="UP000249166"/>
    </source>
</evidence>
<dbReference type="GO" id="GO:0003700">
    <property type="term" value="F:DNA-binding transcription factor activity"/>
    <property type="evidence" value="ECO:0007669"/>
    <property type="project" value="TreeGrafter"/>
</dbReference>
<comment type="caution">
    <text evidence="5">The sequence shown here is derived from an EMBL/GenBank/DDBJ whole genome shotgun (WGS) entry which is preliminary data.</text>
</comment>
<dbReference type="PROSITE" id="PS50932">
    <property type="entry name" value="HTH_LACI_2"/>
    <property type="match status" value="1"/>
</dbReference>
<gene>
    <name evidence="5" type="ORF">DBZ45_12230</name>
</gene>
<dbReference type="SMART" id="SM00354">
    <property type="entry name" value="HTH_LACI"/>
    <property type="match status" value="1"/>
</dbReference>
<protein>
    <submittedName>
        <fullName evidence="5">LacI family transcriptional regulator</fullName>
    </submittedName>
</protein>
<proteinExistence type="predicted"/>
<evidence type="ECO:0000256" key="3">
    <source>
        <dbReference type="ARBA" id="ARBA00023163"/>
    </source>
</evidence>
<dbReference type="OrthoDB" id="4013327at2"/>
<evidence type="ECO:0000313" key="5">
    <source>
        <dbReference type="EMBL" id="RAM37017.1"/>
    </source>
</evidence>
<reference evidence="5 6" key="1">
    <citation type="submission" date="2018-04" db="EMBL/GenBank/DDBJ databases">
        <title>Bacteria isolated from cave deposits of Manipur.</title>
        <authorList>
            <person name="Sahoo D."/>
            <person name="Sarangthem I."/>
            <person name="Nandeibam J."/>
        </authorList>
    </citation>
    <scope>NUCLEOTIDE SEQUENCE [LARGE SCALE GENOMIC DNA]</scope>
    <source>
        <strain evidence="6">mrc11</strain>
    </source>
</reference>
<evidence type="ECO:0000259" key="4">
    <source>
        <dbReference type="PROSITE" id="PS50932"/>
    </source>
</evidence>
<name>A0A328HET4_ARTGO</name>
<dbReference type="Proteomes" id="UP000249166">
    <property type="component" value="Unassembled WGS sequence"/>
</dbReference>
<feature type="domain" description="HTH lacI-type" evidence="4">
    <location>
        <begin position="6"/>
        <end position="64"/>
    </location>
</feature>
<dbReference type="PANTHER" id="PTHR30146:SF109">
    <property type="entry name" value="HTH-TYPE TRANSCRIPTIONAL REGULATOR GALS"/>
    <property type="match status" value="1"/>
</dbReference>
<dbReference type="CDD" id="cd01392">
    <property type="entry name" value="HTH_LacI"/>
    <property type="match status" value="1"/>
</dbReference>
<keyword evidence="3" id="KW-0804">Transcription</keyword>
<dbReference type="PROSITE" id="PS00356">
    <property type="entry name" value="HTH_LACI_1"/>
    <property type="match status" value="1"/>
</dbReference>
<evidence type="ECO:0000256" key="1">
    <source>
        <dbReference type="ARBA" id="ARBA00023015"/>
    </source>
</evidence>
<dbReference type="EMBL" id="QLNP01000078">
    <property type="protein sequence ID" value="RAM37017.1"/>
    <property type="molecule type" value="Genomic_DNA"/>
</dbReference>
<sequence length="211" mass="22306">MRSISPTIRDVAERAGVSLTTVSYVLSGRSGGTTRISQSTQERVMAAVDDLGYVPNQAARGMRRGRTDLVAIAIEDLEWPPDRALAAAAAAILPRHGYQPVILLGQSWRQFMLAGGADGVIVGVLPVSEEEDQAIAELARRGIAQVVISESVKAEQAVALLIDRIAGYAQAAGQPAPWKRLSGNALFGYGALLLNEVLSAAGVFAEQIPVF</sequence>
<dbReference type="Pfam" id="PF00356">
    <property type="entry name" value="LacI"/>
    <property type="match status" value="1"/>
</dbReference>